<keyword evidence="3 6" id="KW-0812">Transmembrane</keyword>
<dbReference type="GO" id="GO:0015171">
    <property type="term" value="F:amino acid transmembrane transporter activity"/>
    <property type="evidence" value="ECO:0007669"/>
    <property type="project" value="TreeGrafter"/>
</dbReference>
<comment type="caution">
    <text evidence="7">The sequence shown here is derived from an EMBL/GenBank/DDBJ whole genome shotgun (WGS) entry which is preliminary data.</text>
</comment>
<evidence type="ECO:0000313" key="7">
    <source>
        <dbReference type="EMBL" id="RZS66661.1"/>
    </source>
</evidence>
<evidence type="ECO:0000256" key="3">
    <source>
        <dbReference type="ARBA" id="ARBA00022692"/>
    </source>
</evidence>
<feature type="transmembrane region" description="Helical" evidence="6">
    <location>
        <begin position="16"/>
        <end position="39"/>
    </location>
</feature>
<feature type="transmembrane region" description="Helical" evidence="6">
    <location>
        <begin position="167"/>
        <end position="192"/>
    </location>
</feature>
<comment type="subcellular location">
    <subcellularLocation>
        <location evidence="1">Cell membrane</location>
        <topology evidence="1">Multi-pass membrane protein</topology>
    </subcellularLocation>
</comment>
<protein>
    <submittedName>
        <fullName evidence="7">Threonine/homoserine/homoserine lactone efflux protein</fullName>
    </submittedName>
</protein>
<dbReference type="Proteomes" id="UP000292039">
    <property type="component" value="Unassembled WGS sequence"/>
</dbReference>
<keyword evidence="5 6" id="KW-0472">Membrane</keyword>
<gene>
    <name evidence="7" type="ORF">EV679_2815</name>
</gene>
<dbReference type="EMBL" id="SGWZ01000005">
    <property type="protein sequence ID" value="RZS66661.1"/>
    <property type="molecule type" value="Genomic_DNA"/>
</dbReference>
<dbReference type="PIRSF" id="PIRSF006324">
    <property type="entry name" value="LeuE"/>
    <property type="match status" value="1"/>
</dbReference>
<reference evidence="7 8" key="1">
    <citation type="submission" date="2019-02" db="EMBL/GenBank/DDBJ databases">
        <title>Genomic Encyclopedia of Type Strains, Phase IV (KMG-IV): sequencing the most valuable type-strain genomes for metagenomic binning, comparative biology and taxonomic classification.</title>
        <authorList>
            <person name="Goeker M."/>
        </authorList>
    </citation>
    <scope>NUCLEOTIDE SEQUENCE [LARGE SCALE GENOMIC DNA]</scope>
    <source>
        <strain evidence="7 8">DSM 16618</strain>
    </source>
</reference>
<organism evidence="7 8">
    <name type="scientific">Kerstersia gyiorum</name>
    <dbReference type="NCBI Taxonomy" id="206506"/>
    <lineage>
        <taxon>Bacteria</taxon>
        <taxon>Pseudomonadati</taxon>
        <taxon>Pseudomonadota</taxon>
        <taxon>Betaproteobacteria</taxon>
        <taxon>Burkholderiales</taxon>
        <taxon>Alcaligenaceae</taxon>
        <taxon>Kerstersia</taxon>
    </lineage>
</organism>
<name>A0A4Q7MF49_9BURK</name>
<evidence type="ECO:0000256" key="6">
    <source>
        <dbReference type="SAM" id="Phobius"/>
    </source>
</evidence>
<feature type="transmembrane region" description="Helical" evidence="6">
    <location>
        <begin position="88"/>
        <end position="106"/>
    </location>
</feature>
<feature type="transmembrane region" description="Helical" evidence="6">
    <location>
        <begin position="60"/>
        <end position="82"/>
    </location>
</feature>
<evidence type="ECO:0000313" key="8">
    <source>
        <dbReference type="Proteomes" id="UP000292039"/>
    </source>
</evidence>
<evidence type="ECO:0000256" key="5">
    <source>
        <dbReference type="ARBA" id="ARBA00023136"/>
    </source>
</evidence>
<dbReference type="AlphaFoldDB" id="A0A4Q7MF49"/>
<proteinExistence type="predicted"/>
<keyword evidence="4 6" id="KW-1133">Transmembrane helix</keyword>
<dbReference type="GO" id="GO:0005886">
    <property type="term" value="C:plasma membrane"/>
    <property type="evidence" value="ECO:0007669"/>
    <property type="project" value="UniProtKB-SubCell"/>
</dbReference>
<evidence type="ECO:0000256" key="4">
    <source>
        <dbReference type="ARBA" id="ARBA00022989"/>
    </source>
</evidence>
<dbReference type="Pfam" id="PF01810">
    <property type="entry name" value="LysE"/>
    <property type="match status" value="1"/>
</dbReference>
<dbReference type="InterPro" id="IPR001123">
    <property type="entry name" value="LeuE-type"/>
</dbReference>
<evidence type="ECO:0000256" key="2">
    <source>
        <dbReference type="ARBA" id="ARBA00022475"/>
    </source>
</evidence>
<keyword evidence="2" id="KW-1003">Cell membrane</keyword>
<feature type="transmembrane region" description="Helical" evidence="6">
    <location>
        <begin position="204"/>
        <end position="222"/>
    </location>
</feature>
<dbReference type="PANTHER" id="PTHR30086">
    <property type="entry name" value="ARGININE EXPORTER PROTEIN ARGO"/>
    <property type="match status" value="1"/>
</dbReference>
<dbReference type="PANTHER" id="PTHR30086:SF20">
    <property type="entry name" value="ARGININE EXPORTER PROTEIN ARGO-RELATED"/>
    <property type="match status" value="1"/>
</dbReference>
<sequence length="226" mass="23561">MGPAYLARSGRAAMDVMMLSMDVALSFFGTAVVLALVPGPDNLCVLAQSATAGWRAGMRLVLGLCSGLVVHTAAVALGLAVVFQASTLAFIILKLCGAAYLLYLAWQAFAHAKDVGGVGQGVGLTGWALYRRGILMNIGNPKVSLFFLAFLPQFVTPGQGSVTGQLISLGALFMLAALLVFGAIALLAGRLGDLLRRSPEVQVWMNRGAGVVFVALAFKLAFSGRD</sequence>
<evidence type="ECO:0000256" key="1">
    <source>
        <dbReference type="ARBA" id="ARBA00004651"/>
    </source>
</evidence>
<accession>A0A4Q7MF49</accession>